<name>A0AAN7GT72_9PEZI</name>
<dbReference type="SUPFAM" id="SSF57850">
    <property type="entry name" value="RING/U-box"/>
    <property type="match status" value="3"/>
</dbReference>
<feature type="domain" description="RING-type" evidence="10">
    <location>
        <begin position="21"/>
        <end position="65"/>
    </location>
</feature>
<dbReference type="AlphaFoldDB" id="A0AAN7GT72"/>
<dbReference type="GO" id="GO:0016567">
    <property type="term" value="P:protein ubiquitination"/>
    <property type="evidence" value="ECO:0007669"/>
    <property type="project" value="InterPro"/>
</dbReference>
<dbReference type="PROSITE" id="PS50089">
    <property type="entry name" value="ZF_RING_2"/>
    <property type="match status" value="2"/>
</dbReference>
<dbReference type="Gene3D" id="3.30.40.10">
    <property type="entry name" value="Zinc/RING finger domain, C3HC4 (zinc finger)"/>
    <property type="match status" value="1"/>
</dbReference>
<dbReference type="InterPro" id="IPR044066">
    <property type="entry name" value="TRIAD_supradom"/>
</dbReference>
<keyword evidence="7" id="KW-0833">Ubl conjugation pathway</keyword>
<reference evidence="12" key="1">
    <citation type="journal article" date="2023" name="Mol. Phylogenet. Evol.">
        <title>Genome-scale phylogeny and comparative genomics of the fungal order Sordariales.</title>
        <authorList>
            <person name="Hensen N."/>
            <person name="Bonometti L."/>
            <person name="Westerberg I."/>
            <person name="Brannstrom I.O."/>
            <person name="Guillou S."/>
            <person name="Cros-Aarteil S."/>
            <person name="Calhoun S."/>
            <person name="Haridas S."/>
            <person name="Kuo A."/>
            <person name="Mondo S."/>
            <person name="Pangilinan J."/>
            <person name="Riley R."/>
            <person name="LaButti K."/>
            <person name="Andreopoulos B."/>
            <person name="Lipzen A."/>
            <person name="Chen C."/>
            <person name="Yan M."/>
            <person name="Daum C."/>
            <person name="Ng V."/>
            <person name="Clum A."/>
            <person name="Steindorff A."/>
            <person name="Ohm R.A."/>
            <person name="Martin F."/>
            <person name="Silar P."/>
            <person name="Natvig D.O."/>
            <person name="Lalanne C."/>
            <person name="Gautier V."/>
            <person name="Ament-Velasquez S.L."/>
            <person name="Kruys A."/>
            <person name="Hutchinson M.I."/>
            <person name="Powell A.J."/>
            <person name="Barry K."/>
            <person name="Miller A.N."/>
            <person name="Grigoriev I.V."/>
            <person name="Debuchy R."/>
            <person name="Gladieux P."/>
            <person name="Hiltunen Thoren M."/>
            <person name="Johannesson H."/>
        </authorList>
    </citation>
    <scope>NUCLEOTIDE SEQUENCE</scope>
    <source>
        <strain evidence="12">CBS 990.96</strain>
    </source>
</reference>
<dbReference type="SMART" id="SM00184">
    <property type="entry name" value="RING"/>
    <property type="match status" value="2"/>
</dbReference>
<keyword evidence="5" id="KW-0677">Repeat</keyword>
<feature type="domain" description="RING-type" evidence="10">
    <location>
        <begin position="165"/>
        <end position="211"/>
    </location>
</feature>
<dbReference type="PANTHER" id="PTHR11685">
    <property type="entry name" value="RBR FAMILY RING FINGER AND IBR DOMAIN-CONTAINING"/>
    <property type="match status" value="1"/>
</dbReference>
<evidence type="ECO:0000256" key="1">
    <source>
        <dbReference type="ARBA" id="ARBA00001798"/>
    </source>
</evidence>
<reference evidence="12" key="2">
    <citation type="submission" date="2023-05" db="EMBL/GenBank/DDBJ databases">
        <authorList>
            <consortium name="Lawrence Berkeley National Laboratory"/>
            <person name="Steindorff A."/>
            <person name="Hensen N."/>
            <person name="Bonometti L."/>
            <person name="Westerberg I."/>
            <person name="Brannstrom I.O."/>
            <person name="Guillou S."/>
            <person name="Cros-Aarteil S."/>
            <person name="Calhoun S."/>
            <person name="Haridas S."/>
            <person name="Kuo A."/>
            <person name="Mondo S."/>
            <person name="Pangilinan J."/>
            <person name="Riley R."/>
            <person name="Labutti K."/>
            <person name="Andreopoulos B."/>
            <person name="Lipzen A."/>
            <person name="Chen C."/>
            <person name="Yanf M."/>
            <person name="Daum C."/>
            <person name="Ng V."/>
            <person name="Clum A."/>
            <person name="Ohm R."/>
            <person name="Martin F."/>
            <person name="Silar P."/>
            <person name="Natvig D."/>
            <person name="Lalanne C."/>
            <person name="Gautier V."/>
            <person name="Ament-Velasquez S.L."/>
            <person name="Kruys A."/>
            <person name="Hutchinson M.I."/>
            <person name="Powell A.J."/>
            <person name="Barry K."/>
            <person name="Miller A.N."/>
            <person name="Grigoriev I.V."/>
            <person name="Debuchy R."/>
            <person name="Gladieux P."/>
            <person name="Thoren M.H."/>
            <person name="Johannesson H."/>
        </authorList>
    </citation>
    <scope>NUCLEOTIDE SEQUENCE</scope>
    <source>
        <strain evidence="12">CBS 990.96</strain>
    </source>
</reference>
<dbReference type="CDD" id="cd20335">
    <property type="entry name" value="BRcat_RBR"/>
    <property type="match status" value="1"/>
</dbReference>
<evidence type="ECO:0000259" key="11">
    <source>
        <dbReference type="PROSITE" id="PS51873"/>
    </source>
</evidence>
<evidence type="ECO:0000256" key="8">
    <source>
        <dbReference type="ARBA" id="ARBA00022833"/>
    </source>
</evidence>
<evidence type="ECO:0000256" key="5">
    <source>
        <dbReference type="ARBA" id="ARBA00022737"/>
    </source>
</evidence>
<dbReference type="GO" id="GO:0008270">
    <property type="term" value="F:zinc ion binding"/>
    <property type="evidence" value="ECO:0007669"/>
    <property type="project" value="UniProtKB-KW"/>
</dbReference>
<dbReference type="InterPro" id="IPR013083">
    <property type="entry name" value="Znf_RING/FYVE/PHD"/>
</dbReference>
<dbReference type="InterPro" id="IPR001841">
    <property type="entry name" value="Znf_RING"/>
</dbReference>
<gene>
    <name evidence="12" type="ORF">QBC38DRAFT_366525</name>
</gene>
<evidence type="ECO:0000256" key="4">
    <source>
        <dbReference type="ARBA" id="ARBA00022723"/>
    </source>
</evidence>
<evidence type="ECO:0000256" key="3">
    <source>
        <dbReference type="ARBA" id="ARBA00022679"/>
    </source>
</evidence>
<dbReference type="PROSITE" id="PS51873">
    <property type="entry name" value="TRIAD"/>
    <property type="match status" value="1"/>
</dbReference>
<keyword evidence="3" id="KW-0808">Transferase</keyword>
<proteinExistence type="predicted"/>
<dbReference type="Pfam" id="PF01485">
    <property type="entry name" value="IBR"/>
    <property type="match status" value="1"/>
</dbReference>
<comment type="caution">
    <text evidence="12">The sequence shown here is derived from an EMBL/GenBank/DDBJ whole genome shotgun (WGS) entry which is preliminary data.</text>
</comment>
<organism evidence="12 13">
    <name type="scientific">Podospora fimiseda</name>
    <dbReference type="NCBI Taxonomy" id="252190"/>
    <lineage>
        <taxon>Eukaryota</taxon>
        <taxon>Fungi</taxon>
        <taxon>Dikarya</taxon>
        <taxon>Ascomycota</taxon>
        <taxon>Pezizomycotina</taxon>
        <taxon>Sordariomycetes</taxon>
        <taxon>Sordariomycetidae</taxon>
        <taxon>Sordariales</taxon>
        <taxon>Podosporaceae</taxon>
        <taxon>Podospora</taxon>
    </lineage>
</organism>
<feature type="domain" description="RING-type" evidence="11">
    <location>
        <begin position="17"/>
        <end position="214"/>
    </location>
</feature>
<evidence type="ECO:0000256" key="2">
    <source>
        <dbReference type="ARBA" id="ARBA00012251"/>
    </source>
</evidence>
<dbReference type="InterPro" id="IPR002867">
    <property type="entry name" value="IBR_dom"/>
</dbReference>
<dbReference type="EC" id="2.3.2.31" evidence="2"/>
<dbReference type="InterPro" id="IPR031127">
    <property type="entry name" value="E3_UB_ligase_RBR"/>
</dbReference>
<evidence type="ECO:0000256" key="7">
    <source>
        <dbReference type="ARBA" id="ARBA00022786"/>
    </source>
</evidence>
<keyword evidence="4" id="KW-0479">Metal-binding</keyword>
<evidence type="ECO:0000313" key="12">
    <source>
        <dbReference type="EMBL" id="KAK4226411.1"/>
    </source>
</evidence>
<keyword evidence="6 9" id="KW-0863">Zinc-finger</keyword>
<dbReference type="GO" id="GO:0061630">
    <property type="term" value="F:ubiquitin protein ligase activity"/>
    <property type="evidence" value="ECO:0007669"/>
    <property type="project" value="UniProtKB-EC"/>
</dbReference>
<dbReference type="Gene3D" id="1.20.120.1750">
    <property type="match status" value="1"/>
</dbReference>
<keyword evidence="8" id="KW-0862">Zinc</keyword>
<accession>A0AAN7GT72</accession>
<keyword evidence="13" id="KW-1185">Reference proteome</keyword>
<evidence type="ECO:0000313" key="13">
    <source>
        <dbReference type="Proteomes" id="UP001301958"/>
    </source>
</evidence>
<dbReference type="CDD" id="cd22584">
    <property type="entry name" value="Rcat_RBR_unk"/>
    <property type="match status" value="1"/>
</dbReference>
<dbReference type="Pfam" id="PF13923">
    <property type="entry name" value="zf-C3HC4_2"/>
    <property type="match status" value="1"/>
</dbReference>
<comment type="catalytic activity">
    <reaction evidence="1">
        <text>[E2 ubiquitin-conjugating enzyme]-S-ubiquitinyl-L-cysteine + [acceptor protein]-L-lysine = [E2 ubiquitin-conjugating enzyme]-L-cysteine + [acceptor protein]-N(6)-ubiquitinyl-L-lysine.</text>
        <dbReference type="EC" id="2.3.2.31"/>
    </reaction>
</comment>
<sequence>MTKDLFAAADGTTTTTITHECVVCGDFFSPAMLATALCGHRFCGDCFRRFVSAGMADEQLFPPNCCQQKIPGHLLQPWLSQKDYDRYRARKVEVETANRTYCHHPACATFIPPSAIDGDVATCPKCSARTCTICKGNIHIDANCLEDKEAEATLGYVKGLGWKRCPKCKEVVEKNAGCSHIKCRCGCDFCYVCGNKMFTDKWEALSCPICDSPSFTNEQLLELRRQGEQVPIQAISCLHQSWRGITGPGECESCHKEMPKFLFRCRACVVVFCRDCRPRPPRARRWEDY</sequence>
<evidence type="ECO:0000256" key="9">
    <source>
        <dbReference type="PROSITE-ProRule" id="PRU00175"/>
    </source>
</evidence>
<dbReference type="Proteomes" id="UP001301958">
    <property type="component" value="Unassembled WGS sequence"/>
</dbReference>
<evidence type="ECO:0000259" key="10">
    <source>
        <dbReference type="PROSITE" id="PS50089"/>
    </source>
</evidence>
<evidence type="ECO:0000256" key="6">
    <source>
        <dbReference type="ARBA" id="ARBA00022771"/>
    </source>
</evidence>
<protein>
    <recommendedName>
        <fullName evidence="2">RBR-type E3 ubiquitin transferase</fullName>
        <ecNumber evidence="2">2.3.2.31</ecNumber>
    </recommendedName>
</protein>
<dbReference type="EMBL" id="MU865348">
    <property type="protein sequence ID" value="KAK4226411.1"/>
    <property type="molecule type" value="Genomic_DNA"/>
</dbReference>